<dbReference type="GO" id="GO:0006950">
    <property type="term" value="P:response to stress"/>
    <property type="evidence" value="ECO:0007669"/>
    <property type="project" value="TreeGrafter"/>
</dbReference>
<dbReference type="KEGG" id="ima:PO878_12630"/>
<dbReference type="EMBL" id="CP116942">
    <property type="protein sequence ID" value="WCO65341.1"/>
    <property type="molecule type" value="Genomic_DNA"/>
</dbReference>
<dbReference type="PANTHER" id="PTHR33164">
    <property type="entry name" value="TRANSCRIPTIONAL REGULATOR, MARR FAMILY"/>
    <property type="match status" value="1"/>
</dbReference>
<sequence>MSLPSPVPPDEGARLHDPRLTSIGLLVEVTSGLSRLFADQIADHDLTPSEFEVLIRLARSPASQLRMNDLAHQIGLSSSGLTRLADRLEGRALLVRRPCPDDGRGAYAQLTDDGHELMLAVLPGHLDLIERWFTGVLDPAQLDALVGALRTVRAVVHPGADAGADEPPADPDA</sequence>
<dbReference type="InterPro" id="IPR036390">
    <property type="entry name" value="WH_DNA-bd_sf"/>
</dbReference>
<feature type="domain" description="HTH marR-type" evidence="1">
    <location>
        <begin position="19"/>
        <end position="154"/>
    </location>
</feature>
<dbReference type="Pfam" id="PF12802">
    <property type="entry name" value="MarR_2"/>
    <property type="match status" value="1"/>
</dbReference>
<dbReference type="PROSITE" id="PS50995">
    <property type="entry name" value="HTH_MARR_2"/>
    <property type="match status" value="1"/>
</dbReference>
<keyword evidence="3" id="KW-1185">Reference proteome</keyword>
<dbReference type="PRINTS" id="PR00598">
    <property type="entry name" value="HTHMARR"/>
</dbReference>
<dbReference type="InterPro" id="IPR000835">
    <property type="entry name" value="HTH_MarR-typ"/>
</dbReference>
<reference evidence="2" key="1">
    <citation type="submission" date="2023-01" db="EMBL/GenBank/DDBJ databases">
        <title>The diversity of Class Acidimicrobiia in South China Sea sediment environments and the proposal of Iamia marina sp. nov., a novel species of the genus Iamia.</title>
        <authorList>
            <person name="He Y."/>
            <person name="Tian X."/>
        </authorList>
    </citation>
    <scope>NUCLEOTIDE SEQUENCE</scope>
    <source>
        <strain evidence="2">DSM 19957</strain>
    </source>
</reference>
<organism evidence="2 3">
    <name type="scientific">Iamia majanohamensis</name>
    <dbReference type="NCBI Taxonomy" id="467976"/>
    <lineage>
        <taxon>Bacteria</taxon>
        <taxon>Bacillati</taxon>
        <taxon>Actinomycetota</taxon>
        <taxon>Acidimicrobiia</taxon>
        <taxon>Acidimicrobiales</taxon>
        <taxon>Iamiaceae</taxon>
        <taxon>Iamia</taxon>
    </lineage>
</organism>
<dbReference type="SUPFAM" id="SSF46785">
    <property type="entry name" value="Winged helix' DNA-binding domain"/>
    <property type="match status" value="1"/>
</dbReference>
<dbReference type="SMART" id="SM00347">
    <property type="entry name" value="HTH_MARR"/>
    <property type="match status" value="1"/>
</dbReference>
<name>A0AAE9Y4Y9_9ACTN</name>
<dbReference type="AlphaFoldDB" id="A0AAE9Y4Y9"/>
<accession>A0AAE9Y4Y9</accession>
<dbReference type="Gene3D" id="1.10.10.10">
    <property type="entry name" value="Winged helix-like DNA-binding domain superfamily/Winged helix DNA-binding domain"/>
    <property type="match status" value="1"/>
</dbReference>
<dbReference type="InterPro" id="IPR039422">
    <property type="entry name" value="MarR/SlyA-like"/>
</dbReference>
<evidence type="ECO:0000259" key="1">
    <source>
        <dbReference type="PROSITE" id="PS50995"/>
    </source>
</evidence>
<gene>
    <name evidence="2" type="ORF">PO878_12630</name>
</gene>
<protein>
    <submittedName>
        <fullName evidence="2">MarR family transcriptional regulator</fullName>
    </submittedName>
</protein>
<dbReference type="InterPro" id="IPR036388">
    <property type="entry name" value="WH-like_DNA-bd_sf"/>
</dbReference>
<dbReference type="RefSeq" id="WP_272734866.1">
    <property type="nucleotide sequence ID" value="NZ_CP116942.1"/>
</dbReference>
<proteinExistence type="predicted"/>
<dbReference type="GO" id="GO:0003700">
    <property type="term" value="F:DNA-binding transcription factor activity"/>
    <property type="evidence" value="ECO:0007669"/>
    <property type="project" value="InterPro"/>
</dbReference>
<evidence type="ECO:0000313" key="3">
    <source>
        <dbReference type="Proteomes" id="UP001216390"/>
    </source>
</evidence>
<evidence type="ECO:0000313" key="2">
    <source>
        <dbReference type="EMBL" id="WCO65341.1"/>
    </source>
</evidence>
<dbReference type="Proteomes" id="UP001216390">
    <property type="component" value="Chromosome"/>
</dbReference>
<dbReference type="PANTHER" id="PTHR33164:SF99">
    <property type="entry name" value="MARR FAMILY REGULATORY PROTEIN"/>
    <property type="match status" value="1"/>
</dbReference>